<organism evidence="4 5">
    <name type="scientific">Granulicella aggregans</name>
    <dbReference type="NCBI Taxonomy" id="474949"/>
    <lineage>
        <taxon>Bacteria</taxon>
        <taxon>Pseudomonadati</taxon>
        <taxon>Acidobacteriota</taxon>
        <taxon>Terriglobia</taxon>
        <taxon>Terriglobales</taxon>
        <taxon>Acidobacteriaceae</taxon>
        <taxon>Granulicella</taxon>
    </lineage>
</organism>
<evidence type="ECO:0000259" key="3">
    <source>
        <dbReference type="PROSITE" id="PS50914"/>
    </source>
</evidence>
<dbReference type="RefSeq" id="WP_184223022.1">
    <property type="nucleotide sequence ID" value="NZ_JACHIP010000016.1"/>
</dbReference>
<keyword evidence="2" id="KW-0732">Signal</keyword>
<dbReference type="InterPro" id="IPR007055">
    <property type="entry name" value="BON_dom"/>
</dbReference>
<accession>A0A7W7ZIK8</accession>
<feature type="signal peptide" evidence="2">
    <location>
        <begin position="1"/>
        <end position="27"/>
    </location>
</feature>
<dbReference type="AlphaFoldDB" id="A0A7W7ZIK8"/>
<keyword evidence="5" id="KW-1185">Reference proteome</keyword>
<reference evidence="4 5" key="1">
    <citation type="submission" date="2020-08" db="EMBL/GenBank/DDBJ databases">
        <title>Genomic Encyclopedia of Type Strains, Phase IV (KMG-V): Genome sequencing to study the core and pangenomes of soil and plant-associated prokaryotes.</title>
        <authorList>
            <person name="Whitman W."/>
        </authorList>
    </citation>
    <scope>NUCLEOTIDE SEQUENCE [LARGE SCALE GENOMIC DNA]</scope>
    <source>
        <strain evidence="4 5">M8UP14</strain>
    </source>
</reference>
<dbReference type="Gene3D" id="3.30.1340.30">
    <property type="match status" value="1"/>
</dbReference>
<feature type="compositionally biased region" description="Polar residues" evidence="1">
    <location>
        <begin position="38"/>
        <end position="48"/>
    </location>
</feature>
<name>A0A7W7ZIK8_9BACT</name>
<feature type="domain" description="BON" evidence="3">
    <location>
        <begin position="50"/>
        <end position="119"/>
    </location>
</feature>
<dbReference type="PROSITE" id="PS50914">
    <property type="entry name" value="BON"/>
    <property type="match status" value="1"/>
</dbReference>
<sequence length="119" mass="12454">MKNLILKVAAPAAFVLLVAAHSGYPQTAVDDSVHNKGQKTTADSQSNAKSDRLTTAKVRRAIIADKGLSMYAHNVKIITLNGAVTLKGPVKSEEEKQKVAADAAGATSADAITNQLTIK</sequence>
<feature type="chain" id="PRO_5030550994" evidence="2">
    <location>
        <begin position="28"/>
        <end position="119"/>
    </location>
</feature>
<evidence type="ECO:0000313" key="4">
    <source>
        <dbReference type="EMBL" id="MBB5060624.1"/>
    </source>
</evidence>
<feature type="region of interest" description="Disordered" evidence="1">
    <location>
        <begin position="28"/>
        <end position="52"/>
    </location>
</feature>
<comment type="caution">
    <text evidence="4">The sequence shown here is derived from an EMBL/GenBank/DDBJ whole genome shotgun (WGS) entry which is preliminary data.</text>
</comment>
<dbReference type="Pfam" id="PF04972">
    <property type="entry name" value="BON"/>
    <property type="match status" value="1"/>
</dbReference>
<evidence type="ECO:0000313" key="5">
    <source>
        <dbReference type="Proteomes" id="UP000540989"/>
    </source>
</evidence>
<proteinExistence type="predicted"/>
<evidence type="ECO:0000256" key="1">
    <source>
        <dbReference type="SAM" id="MobiDB-lite"/>
    </source>
</evidence>
<dbReference type="Proteomes" id="UP000540989">
    <property type="component" value="Unassembled WGS sequence"/>
</dbReference>
<evidence type="ECO:0000256" key="2">
    <source>
        <dbReference type="SAM" id="SignalP"/>
    </source>
</evidence>
<dbReference type="EMBL" id="JACHIP010000016">
    <property type="protein sequence ID" value="MBB5060624.1"/>
    <property type="molecule type" value="Genomic_DNA"/>
</dbReference>
<gene>
    <name evidence="4" type="ORF">HDF16_005360</name>
</gene>
<protein>
    <submittedName>
        <fullName evidence="4">Osmotically-inducible protein OsmY</fullName>
    </submittedName>
</protein>